<dbReference type="Pfam" id="PF01330">
    <property type="entry name" value="RuvA_N"/>
    <property type="match status" value="1"/>
</dbReference>
<keyword evidence="4 6" id="KW-0233">DNA recombination</keyword>
<evidence type="ECO:0000259" key="7">
    <source>
        <dbReference type="Pfam" id="PF01330"/>
    </source>
</evidence>
<dbReference type="Gene3D" id="1.10.8.10">
    <property type="entry name" value="DNA helicase RuvA subunit, C-terminal domain"/>
    <property type="match status" value="1"/>
</dbReference>
<dbReference type="HAMAP" id="MF_00031">
    <property type="entry name" value="DNA_HJ_migration_RuvA"/>
    <property type="match status" value="1"/>
</dbReference>
<comment type="caution">
    <text evidence="6">Lacks conserved residue(s) required for the propagation of feature annotation.</text>
</comment>
<keyword evidence="9" id="KW-0547">Nucleotide-binding</keyword>
<evidence type="ECO:0000313" key="10">
    <source>
        <dbReference type="Proteomes" id="UP000318384"/>
    </source>
</evidence>
<evidence type="ECO:0000256" key="4">
    <source>
        <dbReference type="ARBA" id="ARBA00023172"/>
    </source>
</evidence>
<dbReference type="GO" id="GO:0006281">
    <property type="term" value="P:DNA repair"/>
    <property type="evidence" value="ECO:0007669"/>
    <property type="project" value="UniProtKB-UniRule"/>
</dbReference>
<dbReference type="Pfam" id="PF14520">
    <property type="entry name" value="HHH_5"/>
    <property type="match status" value="1"/>
</dbReference>
<protein>
    <recommendedName>
        <fullName evidence="6">Holliday junction branch migration complex subunit RuvA</fullName>
    </recommendedName>
</protein>
<dbReference type="AlphaFoldDB" id="A0A517WU68"/>
<accession>A0A517WU68</accession>
<keyword evidence="3 6" id="KW-0238">DNA-binding</keyword>
<sequence length="206" mass="23038">MITNIRGELVELNLTEAIISVGAFDYQVFIPEFVRRQLQSLIGQEVSLKTIQYIEGNPQKGRLTPRLIGFMNHAEKEFFELVCSVDGVGVKKTLRAMVRPVKEVATAIEENDLKQLTTLPGIGPAVAERIVAKLRRKMTKFALIIAKEFPADEQSPDVFGEAYEALLSLGYSATEARTKVETIASEGKKFKNIEDFLTALYQQERG</sequence>
<evidence type="ECO:0000313" key="9">
    <source>
        <dbReference type="EMBL" id="QDU08794.1"/>
    </source>
</evidence>
<dbReference type="InterPro" id="IPR036267">
    <property type="entry name" value="RuvA_C_sf"/>
</dbReference>
<dbReference type="Proteomes" id="UP000318384">
    <property type="component" value="Chromosome"/>
</dbReference>
<evidence type="ECO:0000256" key="6">
    <source>
        <dbReference type="HAMAP-Rule" id="MF_00031"/>
    </source>
</evidence>
<dbReference type="GO" id="GO:0005524">
    <property type="term" value="F:ATP binding"/>
    <property type="evidence" value="ECO:0007669"/>
    <property type="project" value="InterPro"/>
</dbReference>
<dbReference type="OrthoDB" id="5293449at2"/>
<reference evidence="9 10" key="1">
    <citation type="submission" date="2019-03" db="EMBL/GenBank/DDBJ databases">
        <title>Deep-cultivation of Planctomycetes and their phenomic and genomic characterization uncovers novel biology.</title>
        <authorList>
            <person name="Wiegand S."/>
            <person name="Jogler M."/>
            <person name="Boedeker C."/>
            <person name="Pinto D."/>
            <person name="Vollmers J."/>
            <person name="Rivas-Marin E."/>
            <person name="Kohn T."/>
            <person name="Peeters S.H."/>
            <person name="Heuer A."/>
            <person name="Rast P."/>
            <person name="Oberbeckmann S."/>
            <person name="Bunk B."/>
            <person name="Jeske O."/>
            <person name="Meyerdierks A."/>
            <person name="Storesund J.E."/>
            <person name="Kallscheuer N."/>
            <person name="Luecker S."/>
            <person name="Lage O.M."/>
            <person name="Pohl T."/>
            <person name="Merkel B.J."/>
            <person name="Hornburger P."/>
            <person name="Mueller R.-W."/>
            <person name="Bruemmer F."/>
            <person name="Labrenz M."/>
            <person name="Spormann A.M."/>
            <person name="Op den Camp H."/>
            <person name="Overmann J."/>
            <person name="Amann R."/>
            <person name="Jetten M.S.M."/>
            <person name="Mascher T."/>
            <person name="Medema M.H."/>
            <person name="Devos D.P."/>
            <person name="Kaster A.-K."/>
            <person name="Ovreas L."/>
            <person name="Rohde M."/>
            <person name="Galperin M.Y."/>
            <person name="Jogler C."/>
        </authorList>
    </citation>
    <scope>NUCLEOTIDE SEQUENCE [LARGE SCALE GENOMIC DNA]</scope>
    <source>
        <strain evidence="9 10">V202</strain>
    </source>
</reference>
<dbReference type="RefSeq" id="WP_145174043.1">
    <property type="nucleotide sequence ID" value="NZ_CP037422.1"/>
</dbReference>
<dbReference type="Gene3D" id="1.10.150.20">
    <property type="entry name" value="5' to 3' exonuclease, C-terminal subdomain"/>
    <property type="match status" value="1"/>
</dbReference>
<evidence type="ECO:0000256" key="1">
    <source>
        <dbReference type="ARBA" id="ARBA00022490"/>
    </source>
</evidence>
<dbReference type="GO" id="GO:0009378">
    <property type="term" value="F:four-way junction helicase activity"/>
    <property type="evidence" value="ECO:0007669"/>
    <property type="project" value="InterPro"/>
</dbReference>
<keyword evidence="9" id="KW-0067">ATP-binding</keyword>
<comment type="domain">
    <text evidence="6">Has three domains with a flexible linker between the domains II and III and assumes an 'L' shape. Domain III is highly mobile and contacts RuvB.</text>
</comment>
<comment type="function">
    <text evidence="6">The RuvA-RuvB-RuvC complex processes Holliday junction (HJ) DNA during genetic recombination and DNA repair, while the RuvA-RuvB complex plays an important role in the rescue of blocked DNA replication forks via replication fork reversal (RFR). RuvA specifically binds to HJ cruciform DNA, conferring on it an open structure. The RuvB hexamer acts as an ATP-dependent pump, pulling dsDNA into and through the RuvAB complex. HJ branch migration allows RuvC to scan DNA until it finds its consensus sequence, where it cleaves and resolves the cruciform DNA.</text>
</comment>
<dbReference type="CDD" id="cd14332">
    <property type="entry name" value="UBA_RuvA_C"/>
    <property type="match status" value="1"/>
</dbReference>
<keyword evidence="10" id="KW-1185">Reference proteome</keyword>
<dbReference type="GO" id="GO:0048476">
    <property type="term" value="C:Holliday junction resolvase complex"/>
    <property type="evidence" value="ECO:0007669"/>
    <property type="project" value="UniProtKB-UniRule"/>
</dbReference>
<dbReference type="InterPro" id="IPR012340">
    <property type="entry name" value="NA-bd_OB-fold"/>
</dbReference>
<dbReference type="Gene3D" id="2.40.50.140">
    <property type="entry name" value="Nucleic acid-binding proteins"/>
    <property type="match status" value="1"/>
</dbReference>
<dbReference type="Pfam" id="PF07499">
    <property type="entry name" value="RuvA_C"/>
    <property type="match status" value="1"/>
</dbReference>
<proteinExistence type="inferred from homology"/>
<dbReference type="NCBIfam" id="TIGR00084">
    <property type="entry name" value="ruvA"/>
    <property type="match status" value="1"/>
</dbReference>
<keyword evidence="9" id="KW-0347">Helicase</keyword>
<comment type="similarity">
    <text evidence="6">Belongs to the RuvA family.</text>
</comment>
<name>A0A517WU68_9PLAN</name>
<dbReference type="InterPro" id="IPR010994">
    <property type="entry name" value="RuvA_2-like"/>
</dbReference>
<comment type="subcellular location">
    <subcellularLocation>
        <location evidence="6">Cytoplasm</location>
    </subcellularLocation>
</comment>
<dbReference type="InterPro" id="IPR011114">
    <property type="entry name" value="RuvA_C"/>
</dbReference>
<keyword evidence="5 6" id="KW-0234">DNA repair</keyword>
<dbReference type="InterPro" id="IPR013849">
    <property type="entry name" value="DNA_helicase_Holl-junc_RuvA_I"/>
</dbReference>
<dbReference type="GO" id="GO:0006310">
    <property type="term" value="P:DNA recombination"/>
    <property type="evidence" value="ECO:0007669"/>
    <property type="project" value="UniProtKB-UniRule"/>
</dbReference>
<keyword evidence="9" id="KW-0378">Hydrolase</keyword>
<feature type="domain" description="DNA helicase Holliday junction RuvA type" evidence="7">
    <location>
        <begin position="1"/>
        <end position="54"/>
    </location>
</feature>
<keyword evidence="2 6" id="KW-0227">DNA damage</keyword>
<evidence type="ECO:0000256" key="2">
    <source>
        <dbReference type="ARBA" id="ARBA00022763"/>
    </source>
</evidence>
<dbReference type="SUPFAM" id="SSF46929">
    <property type="entry name" value="DNA helicase RuvA subunit, C-terminal domain"/>
    <property type="match status" value="1"/>
</dbReference>
<evidence type="ECO:0000256" key="3">
    <source>
        <dbReference type="ARBA" id="ARBA00023125"/>
    </source>
</evidence>
<keyword evidence="1 6" id="KW-0963">Cytoplasm</keyword>
<dbReference type="GO" id="GO:0000400">
    <property type="term" value="F:four-way junction DNA binding"/>
    <property type="evidence" value="ECO:0007669"/>
    <property type="project" value="UniProtKB-UniRule"/>
</dbReference>
<dbReference type="GO" id="GO:0009379">
    <property type="term" value="C:Holliday junction helicase complex"/>
    <property type="evidence" value="ECO:0007669"/>
    <property type="project" value="InterPro"/>
</dbReference>
<feature type="domain" description="Holliday junction DNA helicase RuvA C-terminal" evidence="8">
    <location>
        <begin position="157"/>
        <end position="188"/>
    </location>
</feature>
<dbReference type="InterPro" id="IPR000085">
    <property type="entry name" value="RuvA"/>
</dbReference>
<dbReference type="SUPFAM" id="SSF47781">
    <property type="entry name" value="RuvA domain 2-like"/>
    <property type="match status" value="1"/>
</dbReference>
<dbReference type="GO" id="GO:0005737">
    <property type="term" value="C:cytoplasm"/>
    <property type="evidence" value="ECO:0007669"/>
    <property type="project" value="UniProtKB-SubCell"/>
</dbReference>
<dbReference type="GO" id="GO:0016787">
    <property type="term" value="F:hydrolase activity"/>
    <property type="evidence" value="ECO:0007669"/>
    <property type="project" value="UniProtKB-KW"/>
</dbReference>
<gene>
    <name evidence="6 9" type="primary">ruvA</name>
    <name evidence="9" type="ORF">V202x_21640</name>
</gene>
<organism evidence="9 10">
    <name type="scientific">Gimesia aquarii</name>
    <dbReference type="NCBI Taxonomy" id="2527964"/>
    <lineage>
        <taxon>Bacteria</taxon>
        <taxon>Pseudomonadati</taxon>
        <taxon>Planctomycetota</taxon>
        <taxon>Planctomycetia</taxon>
        <taxon>Planctomycetales</taxon>
        <taxon>Planctomycetaceae</taxon>
        <taxon>Gimesia</taxon>
    </lineage>
</organism>
<feature type="region of interest" description="Domain III" evidence="6">
    <location>
        <begin position="154"/>
        <end position="206"/>
    </location>
</feature>
<comment type="subunit">
    <text evidence="6">Homotetramer. Forms an RuvA(8)-RuvB(12)-Holliday junction (HJ) complex. HJ DNA is sandwiched between 2 RuvA tetramers; dsDNA enters through RuvA and exits via RuvB. An RuvB hexamer assembles on each DNA strand where it exits the tetramer. Each RuvB hexamer is contacted by two RuvA subunits (via domain III) on 2 adjacent RuvB subunits; this complex drives branch migration. In the full resolvosome a probable DNA-RuvA(4)-RuvB(12)-RuvC(2) complex forms which resolves the HJ.</text>
</comment>
<evidence type="ECO:0000256" key="5">
    <source>
        <dbReference type="ARBA" id="ARBA00023204"/>
    </source>
</evidence>
<dbReference type="EMBL" id="CP037422">
    <property type="protein sequence ID" value="QDU08794.1"/>
    <property type="molecule type" value="Genomic_DNA"/>
</dbReference>
<evidence type="ECO:0000259" key="8">
    <source>
        <dbReference type="Pfam" id="PF07499"/>
    </source>
</evidence>